<proteinExistence type="predicted"/>
<dbReference type="AlphaFoldDB" id="A0ABD5NZC5"/>
<evidence type="ECO:0000313" key="3">
    <source>
        <dbReference type="Proteomes" id="UP001595821"/>
    </source>
</evidence>
<organism evidence="2 3">
    <name type="scientific">Natribaculum luteum</name>
    <dbReference type="NCBI Taxonomy" id="1586232"/>
    <lineage>
        <taxon>Archaea</taxon>
        <taxon>Methanobacteriati</taxon>
        <taxon>Methanobacteriota</taxon>
        <taxon>Stenosarchaea group</taxon>
        <taxon>Halobacteria</taxon>
        <taxon>Halobacteriales</taxon>
        <taxon>Natrialbaceae</taxon>
        <taxon>Natribaculum</taxon>
    </lineage>
</organism>
<dbReference type="GeneID" id="76530276"/>
<name>A0ABD5NZC5_9EURY</name>
<feature type="region of interest" description="Disordered" evidence="1">
    <location>
        <begin position="1"/>
        <end position="21"/>
    </location>
</feature>
<comment type="caution">
    <text evidence="2">The sequence shown here is derived from an EMBL/GenBank/DDBJ whole genome shotgun (WGS) entry which is preliminary data.</text>
</comment>
<gene>
    <name evidence="2" type="ORF">ACFOZ7_10175</name>
</gene>
<protein>
    <submittedName>
        <fullName evidence="2">Uncharacterized protein</fullName>
    </submittedName>
</protein>
<evidence type="ECO:0000313" key="2">
    <source>
        <dbReference type="EMBL" id="MFC4247361.1"/>
    </source>
</evidence>
<dbReference type="RefSeq" id="WP_265781225.1">
    <property type="nucleotide sequence ID" value="NZ_CP095397.1"/>
</dbReference>
<dbReference type="EMBL" id="JBHSDJ010000029">
    <property type="protein sequence ID" value="MFC4247361.1"/>
    <property type="molecule type" value="Genomic_DNA"/>
</dbReference>
<accession>A0ABD5NZC5</accession>
<evidence type="ECO:0000256" key="1">
    <source>
        <dbReference type="SAM" id="MobiDB-lite"/>
    </source>
</evidence>
<reference evidence="2 3" key="1">
    <citation type="journal article" date="2014" name="Int. J. Syst. Evol. Microbiol.">
        <title>Complete genome sequence of Corynebacterium casei LMG S-19264T (=DSM 44701T), isolated from a smear-ripened cheese.</title>
        <authorList>
            <consortium name="US DOE Joint Genome Institute (JGI-PGF)"/>
            <person name="Walter F."/>
            <person name="Albersmeier A."/>
            <person name="Kalinowski J."/>
            <person name="Ruckert C."/>
        </authorList>
    </citation>
    <scope>NUCLEOTIDE SEQUENCE [LARGE SCALE GENOMIC DNA]</scope>
    <source>
        <strain evidence="2 3">IBRC-M 10912</strain>
    </source>
</reference>
<dbReference type="Proteomes" id="UP001595821">
    <property type="component" value="Unassembled WGS sequence"/>
</dbReference>
<sequence>MSEPDTGPRAAHVPPDAPPRQIGLEAEALDREQTTLERVRLP</sequence>